<proteinExistence type="inferred from homology"/>
<sequence>MEHSIIHYHYLPIASDISTAGCAGVGNIEVIIVDGHGHKDTCKPRISKSSETTYYVEYMTKETGRYSVHIYFAGKEIPLSPYTVMIGAPTEPKKVYATGRGVQGKGVRVQDVADILVHTESGGEAEVTGTLVGPSGDTPDIGGSGDELLEESIVPGKTEPLKFKKIDANTYETSYNPAEPGNYTVNLQFGGSHIAKSPFKVAVGPYKTSKIRAYGPGLEGGVVGKPADFIVETNGETGALGFAIEGPSQAKIECSDNGDGSADVTYKPTAPGEYAVHILCDNEDIPKSPFMAMVAPANLAANSDMIIPEHALTAESSPDGIVDEDLISPDLARKAHSMMPNGNFGPDFEPTEVVVSGPGVEKNGVIQDQPAQFTVDTTKAGKAPLKVYGEDANGEPLDIKVKDNGDGTYTCQFKPKEPIKHTVIVTYGGVNVPKSPFRVYVEEPSMPEKVKVFGPGIEEGVACCEQTHFFVDCTEAGPGDVAISLTDDKGVDVPVDAEDNGEGLFRIEYEPKEYGTYTVSVIFADQEIPTSPYKVHIEPKIDVSGVKVVGLDKVLCPLIQKGHSLYNVSFTPSEVGEYTIEVYANGMLVNNNPFKVAVISDGQKQIPNPTKSKGTKIEFANPAHVKQAHAEQSKPWLKKSSKRDPKAISPNSKEPPGKNEKTGKAKEADNVPEWVNAQLKHFKKKGVSQLESEKKLPESSSDKNKRQSKVDGKKSDAQKKDSYDQASKVKVYGDGIVTGYCNQRCVFTVECPTMNANMLDFSIDGPVSVQLAPKDLGKGKYEVSYIPTAPGIYTISIELGGQAVPGAPFKPKILESRKPSSQKKDSCEQASKVKVYGDGIVTGYCNQRCVFTVECPTMNANMLDFSIDGPVSVQLASKDLGKGKYEVSYIPTAPGIYTISIKLGGQAVAGAPFKPKI</sequence>
<dbReference type="InterPro" id="IPR013783">
    <property type="entry name" value="Ig-like_fold"/>
</dbReference>
<feature type="compositionally biased region" description="Basic and acidic residues" evidence="4">
    <location>
        <begin position="691"/>
        <end position="723"/>
    </location>
</feature>
<organism evidence="5 6">
    <name type="scientific">Bugula neritina</name>
    <name type="common">Brown bryozoan</name>
    <name type="synonym">Sertularia neritina</name>
    <dbReference type="NCBI Taxonomy" id="10212"/>
    <lineage>
        <taxon>Eukaryota</taxon>
        <taxon>Metazoa</taxon>
        <taxon>Spiralia</taxon>
        <taxon>Lophotrochozoa</taxon>
        <taxon>Bryozoa</taxon>
        <taxon>Gymnolaemata</taxon>
        <taxon>Cheilostomatida</taxon>
        <taxon>Flustrina</taxon>
        <taxon>Buguloidea</taxon>
        <taxon>Bugulidae</taxon>
        <taxon>Bugula</taxon>
    </lineage>
</organism>
<feature type="repeat" description="Filamin" evidence="3">
    <location>
        <begin position="442"/>
        <end position="537"/>
    </location>
</feature>
<evidence type="ECO:0000256" key="2">
    <source>
        <dbReference type="ARBA" id="ARBA00022737"/>
    </source>
</evidence>
<dbReference type="PANTHER" id="PTHR38537">
    <property type="entry name" value="JITTERBUG, ISOFORM N"/>
    <property type="match status" value="1"/>
</dbReference>
<dbReference type="InterPro" id="IPR044801">
    <property type="entry name" value="Filamin"/>
</dbReference>
<accession>A0A7J7J260</accession>
<feature type="repeat" description="Filamin" evidence="3">
    <location>
        <begin position="558"/>
        <end position="598"/>
    </location>
</feature>
<feature type="repeat" description="Filamin" evidence="3">
    <location>
        <begin position="203"/>
        <end position="294"/>
    </location>
</feature>
<keyword evidence="6" id="KW-1185">Reference proteome</keyword>
<evidence type="ECO:0000313" key="5">
    <source>
        <dbReference type="EMBL" id="KAF6019538.1"/>
    </source>
</evidence>
<dbReference type="InterPro" id="IPR017868">
    <property type="entry name" value="Filamin/ABP280_repeat-like"/>
</dbReference>
<evidence type="ECO:0000256" key="4">
    <source>
        <dbReference type="SAM" id="MobiDB-lite"/>
    </source>
</evidence>
<evidence type="ECO:0000256" key="1">
    <source>
        <dbReference type="ARBA" id="ARBA00009238"/>
    </source>
</evidence>
<feature type="repeat" description="Filamin" evidence="3">
    <location>
        <begin position="87"/>
        <end position="203"/>
    </location>
</feature>
<dbReference type="GO" id="GO:0030036">
    <property type="term" value="P:actin cytoskeleton organization"/>
    <property type="evidence" value="ECO:0007669"/>
    <property type="project" value="InterPro"/>
</dbReference>
<feature type="repeat" description="Filamin" evidence="3">
    <location>
        <begin position="17"/>
        <end position="86"/>
    </location>
</feature>
<dbReference type="GO" id="GO:0051015">
    <property type="term" value="F:actin filament binding"/>
    <property type="evidence" value="ECO:0007669"/>
    <property type="project" value="InterPro"/>
</dbReference>
<dbReference type="FunFam" id="2.60.40.10:FF:000001">
    <property type="entry name" value="Filamin-C isoform b"/>
    <property type="match status" value="2"/>
</dbReference>
<feature type="repeat" description="Filamin" evidence="3">
    <location>
        <begin position="825"/>
        <end position="917"/>
    </location>
</feature>
<feature type="region of interest" description="Disordered" evidence="4">
    <location>
        <begin position="685"/>
        <end position="725"/>
    </location>
</feature>
<dbReference type="OrthoDB" id="5334309at2759"/>
<name>A0A7J7J260_BUGNE</name>
<evidence type="ECO:0000313" key="6">
    <source>
        <dbReference type="Proteomes" id="UP000593567"/>
    </source>
</evidence>
<gene>
    <name evidence="5" type="ORF">EB796_022189</name>
</gene>
<feature type="compositionally biased region" description="Basic and acidic residues" evidence="4">
    <location>
        <begin position="655"/>
        <end position="669"/>
    </location>
</feature>
<dbReference type="InterPro" id="IPR001298">
    <property type="entry name" value="Filamin/ABP280_rpt"/>
</dbReference>
<dbReference type="FunFam" id="2.60.40.10:FF:000140">
    <property type="entry name" value="FiLamiN (Actin binding protein) homolog"/>
    <property type="match status" value="1"/>
</dbReference>
<dbReference type="InterPro" id="IPR014756">
    <property type="entry name" value="Ig_E-set"/>
</dbReference>
<reference evidence="5" key="1">
    <citation type="submission" date="2020-06" db="EMBL/GenBank/DDBJ databases">
        <title>Draft genome of Bugula neritina, a colonial animal packing powerful symbionts and potential medicines.</title>
        <authorList>
            <person name="Rayko M."/>
        </authorList>
    </citation>
    <scope>NUCLEOTIDE SEQUENCE [LARGE SCALE GENOMIC DNA]</scope>
    <source>
        <strain evidence="5">Kwan_BN1</strain>
    </source>
</reference>
<comment type="caution">
    <text evidence="5">The sequence shown here is derived from an EMBL/GenBank/DDBJ whole genome shotgun (WGS) entry which is preliminary data.</text>
</comment>
<dbReference type="AlphaFoldDB" id="A0A7J7J260"/>
<comment type="similarity">
    <text evidence="1">Belongs to the filamin family.</text>
</comment>
<feature type="repeat" description="Filamin" evidence="3">
    <location>
        <begin position="345"/>
        <end position="441"/>
    </location>
</feature>
<dbReference type="Gene3D" id="2.60.40.10">
    <property type="entry name" value="Immunoglobulins"/>
    <property type="match status" value="8"/>
</dbReference>
<protein>
    <submittedName>
        <fullName evidence="5">FLNB</fullName>
    </submittedName>
</protein>
<dbReference type="PROSITE" id="PS50194">
    <property type="entry name" value="FILAMIN_REPEAT"/>
    <property type="match status" value="8"/>
</dbReference>
<dbReference type="Pfam" id="PF00630">
    <property type="entry name" value="Filamin"/>
    <property type="match status" value="8"/>
</dbReference>
<dbReference type="PANTHER" id="PTHR38537:SF8">
    <property type="entry name" value="FILAMIN-A"/>
    <property type="match status" value="1"/>
</dbReference>
<feature type="repeat" description="Filamin" evidence="3">
    <location>
        <begin position="721"/>
        <end position="813"/>
    </location>
</feature>
<dbReference type="SUPFAM" id="SSF81296">
    <property type="entry name" value="E set domains"/>
    <property type="match status" value="8"/>
</dbReference>
<dbReference type="SMART" id="SM00557">
    <property type="entry name" value="IG_FLMN"/>
    <property type="match status" value="7"/>
</dbReference>
<feature type="region of interest" description="Disordered" evidence="4">
    <location>
        <begin position="621"/>
        <end position="671"/>
    </location>
</feature>
<dbReference type="Proteomes" id="UP000593567">
    <property type="component" value="Unassembled WGS sequence"/>
</dbReference>
<evidence type="ECO:0000256" key="3">
    <source>
        <dbReference type="PROSITE-ProRule" id="PRU00087"/>
    </source>
</evidence>
<dbReference type="EMBL" id="VXIV02003223">
    <property type="protein sequence ID" value="KAF6019538.1"/>
    <property type="molecule type" value="Genomic_DNA"/>
</dbReference>
<keyword evidence="2" id="KW-0677">Repeat</keyword>